<reference evidence="1 2" key="1">
    <citation type="submission" date="2012-06" db="EMBL/GenBank/DDBJ databases">
        <title>The complete genome of Ornithobacterium rhinotracheale DSM 15997.</title>
        <authorList>
            <consortium name="US DOE Joint Genome Institute (JGI-PGF)"/>
            <person name="Lucas S."/>
            <person name="Copeland A."/>
            <person name="Lapidus A."/>
            <person name="Goodwin L."/>
            <person name="Pitluck S."/>
            <person name="Peters L."/>
            <person name="Mikhailova N."/>
            <person name="Teshima H."/>
            <person name="Kyrpides N."/>
            <person name="Mavromatis K."/>
            <person name="Pagani I."/>
            <person name="Ivanova N."/>
            <person name="Ovchinnikova G."/>
            <person name="Zeytun A."/>
            <person name="Detter J.C."/>
            <person name="Han C."/>
            <person name="Land M."/>
            <person name="Hauser L."/>
            <person name="Markowitz V."/>
            <person name="Cheng J.-F."/>
            <person name="Hugenholtz P."/>
            <person name="Woyke T."/>
            <person name="Wu D."/>
            <person name="Lang E."/>
            <person name="Kopitz M."/>
            <person name="Brambilla E."/>
            <person name="Klenk H.-P."/>
            <person name="Eisen J.A."/>
        </authorList>
    </citation>
    <scope>NUCLEOTIDE SEQUENCE [LARGE SCALE GENOMIC DNA]</scope>
    <source>
        <strain evidence="2">ATCC 51463 / DSM 15997 / CCUG 23171 / LMG 9086</strain>
    </source>
</reference>
<dbReference type="STRING" id="867902.Ornrh_0589"/>
<name>I3ZYK6_ORNRL</name>
<sequence>MALEKQIMEEMKAAMKSKDKTALEALRAIKSAILLAKTDGSGSELSEGDEIAILQKQIKMRKDAATQFAEQGRNEMAENELAQASVIEKFLPEQLSAEELEAEIAKIVEETGATEMKDMGKVMKLANERLAGKADSKAIADAVKNKLGK</sequence>
<dbReference type="GO" id="GO:0016884">
    <property type="term" value="F:carbon-nitrogen ligase activity, with glutamine as amido-N-donor"/>
    <property type="evidence" value="ECO:0007669"/>
    <property type="project" value="InterPro"/>
</dbReference>
<organism evidence="1 2">
    <name type="scientific">Ornithobacterium rhinotracheale (strain ATCC 51463 / DSM 15997 / CCUG 23171 / CIP 104009 / LMG 9086)</name>
    <dbReference type="NCBI Taxonomy" id="867902"/>
    <lineage>
        <taxon>Bacteria</taxon>
        <taxon>Pseudomonadati</taxon>
        <taxon>Bacteroidota</taxon>
        <taxon>Flavobacteriia</taxon>
        <taxon>Flavobacteriales</taxon>
        <taxon>Weeksellaceae</taxon>
        <taxon>Ornithobacterium</taxon>
    </lineage>
</organism>
<proteinExistence type="predicted"/>
<dbReference type="PATRIC" id="fig|867902.3.peg.574"/>
<dbReference type="InterPro" id="IPR042184">
    <property type="entry name" value="YqeY/Aim41_N"/>
</dbReference>
<dbReference type="Gene3D" id="1.10.10.410">
    <property type="match status" value="1"/>
</dbReference>
<dbReference type="KEGG" id="orh:Ornrh_0589"/>
<gene>
    <name evidence="1" type="ordered locus">Ornrh_0589</name>
</gene>
<evidence type="ECO:0008006" key="3">
    <source>
        <dbReference type="Google" id="ProtNLM"/>
    </source>
</evidence>
<dbReference type="Pfam" id="PF09424">
    <property type="entry name" value="YqeY"/>
    <property type="match status" value="1"/>
</dbReference>
<keyword evidence="2" id="KW-1185">Reference proteome</keyword>
<evidence type="ECO:0000313" key="2">
    <source>
        <dbReference type="Proteomes" id="UP000006051"/>
    </source>
</evidence>
<dbReference type="InterPro" id="IPR003789">
    <property type="entry name" value="Asn/Gln_tRNA_amidoTrase-B-like"/>
</dbReference>
<dbReference type="GeneID" id="71569482"/>
<dbReference type="PANTHER" id="PTHR28055">
    <property type="entry name" value="ALTERED INHERITANCE OF MITOCHONDRIA PROTEIN 41, MITOCHONDRIAL"/>
    <property type="match status" value="1"/>
</dbReference>
<evidence type="ECO:0000313" key="1">
    <source>
        <dbReference type="EMBL" id="AFL96790.1"/>
    </source>
</evidence>
<dbReference type="Proteomes" id="UP000006051">
    <property type="component" value="Chromosome"/>
</dbReference>
<dbReference type="InterPro" id="IPR019004">
    <property type="entry name" value="YqeY/Aim41"/>
</dbReference>
<dbReference type="SUPFAM" id="SSF89095">
    <property type="entry name" value="GatB/YqeY motif"/>
    <property type="match status" value="1"/>
</dbReference>
<dbReference type="InterPro" id="IPR023168">
    <property type="entry name" value="GatB_Yqey_C_2"/>
</dbReference>
<dbReference type="GeneID" id="97257324"/>
<dbReference type="HOGENOM" id="CLU_079430_2_0_10"/>
<dbReference type="Gene3D" id="1.10.1510.10">
    <property type="entry name" value="Uncharacterised protein YqeY/AIM41 PF09424, N-terminal domain"/>
    <property type="match status" value="1"/>
</dbReference>
<dbReference type="EMBL" id="CP003283">
    <property type="protein sequence ID" value="AFL96790.1"/>
    <property type="molecule type" value="Genomic_DNA"/>
</dbReference>
<accession>I3ZYK6</accession>
<protein>
    <recommendedName>
        <fullName evidence="3">GatB/YqeY domain-containing protein</fullName>
    </recommendedName>
</protein>
<dbReference type="AlphaFoldDB" id="I3ZYK6"/>
<dbReference type="PANTHER" id="PTHR28055:SF1">
    <property type="entry name" value="ALTERED INHERITANCE OF MITOCHONDRIA PROTEIN 41, MITOCHONDRIAL"/>
    <property type="match status" value="1"/>
</dbReference>
<dbReference type="RefSeq" id="WP_014790411.1">
    <property type="nucleotide sequence ID" value="NC_018016.1"/>
</dbReference>
<dbReference type="eggNOG" id="COG1610">
    <property type="taxonomic scope" value="Bacteria"/>
</dbReference>